<accession>A0A7U7G6U5</accession>
<dbReference type="EMBL" id="CBLY010000006">
    <property type="protein sequence ID" value="CDG34269.1"/>
    <property type="molecule type" value="Genomic_DNA"/>
</dbReference>
<sequence length="511" mass="55811">MVMAARVRKLLCTAAMSAGVFTASEASADVTLFSRKDITLNAALDIGGDAFYFPNANFGTGSYAPHKAGYYTRTKNVGLGELYGQPMLSGTWQTPWGFSVFGLVSAIGSTTLGDGDAESVSQTSGTPRQVNLEDANLGVKIPLNGKRRLIIEGGRQKFQIDDGFLMGKGAYSSGERGAWWYAPRFAFSGPGVIKYEGTSIRSDVFMLENNSNNRQTYGNDKPETKFVGFDVTLFRSRPDGDGGSSYGDRAAYVTLTYFYVRHADKGAAYDYSNRADRQGMSVTALSWGGTPFAMKSRPFTKNITFYGNFVSEQNSHAGNGYKGVSAYAVYVEPGYTFSRVPWRPHVFYRYTRFSGGRDPHSRTKHNYDTFFLYDGARYTYGGYWPGEIVGNNMSPLSNMEVHQFDITGVPPVHLLKKDDELKLGLHFYDLAYLYPTGAGLPAGTKRHMSDEVNVSAEYAFDANTSGAIAAGAAFSGPAGRALAKAGVPDGQTMPKIHGASGVMEIYFYKHF</sequence>
<feature type="signal peptide" evidence="1">
    <location>
        <begin position="1"/>
        <end position="28"/>
    </location>
</feature>
<evidence type="ECO:0008006" key="4">
    <source>
        <dbReference type="Google" id="ProtNLM"/>
    </source>
</evidence>
<organism evidence="2 3">
    <name type="scientific">Parasaccharibacter apium</name>
    <dbReference type="NCBI Taxonomy" id="1510841"/>
    <lineage>
        <taxon>Bacteria</taxon>
        <taxon>Pseudomonadati</taxon>
        <taxon>Pseudomonadota</taxon>
        <taxon>Alphaproteobacteria</taxon>
        <taxon>Acetobacterales</taxon>
        <taxon>Acetobacteraceae</taxon>
        <taxon>Parasaccharibacter</taxon>
    </lineage>
</organism>
<evidence type="ECO:0000313" key="2">
    <source>
        <dbReference type="EMBL" id="CDG34269.1"/>
    </source>
</evidence>
<protein>
    <recommendedName>
        <fullName evidence="4">Alginate export domain-containing protein</fullName>
    </recommendedName>
</protein>
<proteinExistence type="predicted"/>
<feature type="chain" id="PRO_5030706797" description="Alginate export domain-containing protein" evidence="1">
    <location>
        <begin position="29"/>
        <end position="511"/>
    </location>
</feature>
<name>A0A7U7G6U5_9PROT</name>
<dbReference type="Proteomes" id="UP000027590">
    <property type="component" value="Unassembled WGS sequence"/>
</dbReference>
<comment type="caution">
    <text evidence="2">The sequence shown here is derived from an EMBL/GenBank/DDBJ whole genome shotgun (WGS) entry which is preliminary data.</text>
</comment>
<dbReference type="AlphaFoldDB" id="A0A7U7G6U5"/>
<evidence type="ECO:0000256" key="1">
    <source>
        <dbReference type="SAM" id="SignalP"/>
    </source>
</evidence>
<reference evidence="2 3" key="1">
    <citation type="journal article" date="2014" name="Genome Biol. Evol.">
        <title>Acetic acid bacteria genomes reveal functional traits for adaptation to life in insect guts.</title>
        <authorList>
            <person name="Chouaia B."/>
            <person name="Gaiarsa S."/>
            <person name="Crotti E."/>
            <person name="Comandatore F."/>
            <person name="Degli Esposti M."/>
            <person name="Ricci I."/>
            <person name="Alma A."/>
            <person name="Favia G."/>
            <person name="Bandi C."/>
            <person name="Daffonchio D."/>
        </authorList>
    </citation>
    <scope>NUCLEOTIDE SEQUENCE [LARGE SCALE GENOMIC DNA]</scope>
    <source>
        <strain evidence="3">AM169</strain>
    </source>
</reference>
<evidence type="ECO:0000313" key="3">
    <source>
        <dbReference type="Proteomes" id="UP000027590"/>
    </source>
</evidence>
<gene>
    <name evidence="2" type="ORF">SACS_1531</name>
</gene>
<reference evidence="2 3" key="2">
    <citation type="journal article" date="2014" name="PLoS ONE">
        <title>Evolution of mitochondria reconstructed from the energy metabolism of living bacteria.</title>
        <authorList>
            <person name="Degli Esposti M."/>
            <person name="Chouaia B."/>
            <person name="Comandatore F."/>
            <person name="Crotti E."/>
            <person name="Sassera D."/>
            <person name="Lievens P.M."/>
            <person name="Daffonchio D."/>
            <person name="Bandi C."/>
        </authorList>
    </citation>
    <scope>NUCLEOTIDE SEQUENCE [LARGE SCALE GENOMIC DNA]</scope>
    <source>
        <strain evidence="3">AM169</strain>
    </source>
</reference>
<keyword evidence="1" id="KW-0732">Signal</keyword>